<dbReference type="InterPro" id="IPR029058">
    <property type="entry name" value="AB_hydrolase_fold"/>
</dbReference>
<dbReference type="AlphaFoldDB" id="A0A9P4HWN4"/>
<accession>A0A9P4HWN4</accession>
<evidence type="ECO:0000313" key="1">
    <source>
        <dbReference type="EMBL" id="KAF2086615.1"/>
    </source>
</evidence>
<dbReference type="OrthoDB" id="202545at2759"/>
<gene>
    <name evidence="1" type="ORF">K490DRAFT_43991</name>
</gene>
<keyword evidence="2" id="KW-1185">Reference proteome</keyword>
<organism evidence="1 2">
    <name type="scientific">Saccharata proteae CBS 121410</name>
    <dbReference type="NCBI Taxonomy" id="1314787"/>
    <lineage>
        <taxon>Eukaryota</taxon>
        <taxon>Fungi</taxon>
        <taxon>Dikarya</taxon>
        <taxon>Ascomycota</taxon>
        <taxon>Pezizomycotina</taxon>
        <taxon>Dothideomycetes</taxon>
        <taxon>Dothideomycetes incertae sedis</taxon>
        <taxon>Botryosphaeriales</taxon>
        <taxon>Saccharataceae</taxon>
        <taxon>Saccharata</taxon>
    </lineage>
</organism>
<name>A0A9P4HWN4_9PEZI</name>
<sequence length="386" mass="42575">MPRSVSFIPSQTPDEASFTSSRAALQSPWVQLYNDAITLFSNIRYVPNVFLPMKQAPPMPGVFQRKNLVYRDDTLNTICVAVQILITIISPIILHESLQLTCDRLAATFKRPVTGIHNRSFGMIADVIECIIQRCFAYMTTDVRCCFEVLKLAVLDPEVEKVVAIAHSQGGIVISLTLDRMFAELPTAALNKMEIYTFGSAASHFNNPLTNPTPSSQFTTPNRPTNVLSTIEHYANEFDMVPRWGVLHATRDLTLQRYAGRVFVNIGGSGHLFNDHYLEPMFPAASILQASTGASSSSSSLELEKTTSDANMAPRPGLSPFLDRIVDVDFNTAMRRAQTVDDSKGMGFDETQTAIGEGAGRTVRQLSKLWMYVGGGEPRGREQSNG</sequence>
<protein>
    <recommendedName>
        <fullName evidence="3">DUF676 domain-containing protein</fullName>
    </recommendedName>
</protein>
<dbReference type="PANTHER" id="PTHR42044">
    <property type="entry name" value="DUF676 DOMAIN-CONTAINING PROTEIN-RELATED"/>
    <property type="match status" value="1"/>
</dbReference>
<dbReference type="SUPFAM" id="SSF53474">
    <property type="entry name" value="alpha/beta-Hydrolases"/>
    <property type="match status" value="1"/>
</dbReference>
<evidence type="ECO:0008006" key="3">
    <source>
        <dbReference type="Google" id="ProtNLM"/>
    </source>
</evidence>
<dbReference type="EMBL" id="ML978723">
    <property type="protein sequence ID" value="KAF2086615.1"/>
    <property type="molecule type" value="Genomic_DNA"/>
</dbReference>
<proteinExistence type="predicted"/>
<evidence type="ECO:0000313" key="2">
    <source>
        <dbReference type="Proteomes" id="UP000799776"/>
    </source>
</evidence>
<dbReference type="PANTHER" id="PTHR42044:SF2">
    <property type="entry name" value="DUF676 DOMAIN-CONTAINING PROTEIN"/>
    <property type="match status" value="1"/>
</dbReference>
<dbReference type="Proteomes" id="UP000799776">
    <property type="component" value="Unassembled WGS sequence"/>
</dbReference>
<reference evidence="1" key="1">
    <citation type="journal article" date="2020" name="Stud. Mycol.">
        <title>101 Dothideomycetes genomes: a test case for predicting lifestyles and emergence of pathogens.</title>
        <authorList>
            <person name="Haridas S."/>
            <person name="Albert R."/>
            <person name="Binder M."/>
            <person name="Bloem J."/>
            <person name="Labutti K."/>
            <person name="Salamov A."/>
            <person name="Andreopoulos B."/>
            <person name="Baker S."/>
            <person name="Barry K."/>
            <person name="Bills G."/>
            <person name="Bluhm B."/>
            <person name="Cannon C."/>
            <person name="Castanera R."/>
            <person name="Culley D."/>
            <person name="Daum C."/>
            <person name="Ezra D."/>
            <person name="Gonzalez J."/>
            <person name="Henrissat B."/>
            <person name="Kuo A."/>
            <person name="Liang C."/>
            <person name="Lipzen A."/>
            <person name="Lutzoni F."/>
            <person name="Magnuson J."/>
            <person name="Mondo S."/>
            <person name="Nolan M."/>
            <person name="Ohm R."/>
            <person name="Pangilinan J."/>
            <person name="Park H.-J."/>
            <person name="Ramirez L."/>
            <person name="Alfaro M."/>
            <person name="Sun H."/>
            <person name="Tritt A."/>
            <person name="Yoshinaga Y."/>
            <person name="Zwiers L.-H."/>
            <person name="Turgeon B."/>
            <person name="Goodwin S."/>
            <person name="Spatafora J."/>
            <person name="Crous P."/>
            <person name="Grigoriev I."/>
        </authorList>
    </citation>
    <scope>NUCLEOTIDE SEQUENCE</scope>
    <source>
        <strain evidence="1">CBS 121410</strain>
    </source>
</reference>
<comment type="caution">
    <text evidence="1">The sequence shown here is derived from an EMBL/GenBank/DDBJ whole genome shotgun (WGS) entry which is preliminary data.</text>
</comment>